<feature type="binding site" evidence="9">
    <location>
        <position position="13"/>
    </location>
    <ligand>
        <name>substrate</name>
    </ligand>
</feature>
<dbReference type="HAMAP" id="MF_00151">
    <property type="entry name" value="PPAT_bact"/>
    <property type="match status" value="1"/>
</dbReference>
<dbReference type="EC" id="2.7.7.3" evidence="9"/>
<dbReference type="NCBIfam" id="TIGR01510">
    <property type="entry name" value="coaD_prev_kdtB"/>
    <property type="match status" value="1"/>
</dbReference>
<evidence type="ECO:0000313" key="12">
    <source>
        <dbReference type="Proteomes" id="UP000647416"/>
    </source>
</evidence>
<feature type="binding site" evidence="9">
    <location>
        <position position="103"/>
    </location>
    <ligand>
        <name>ATP</name>
        <dbReference type="ChEBI" id="CHEBI:30616"/>
    </ligand>
</feature>
<evidence type="ECO:0000256" key="9">
    <source>
        <dbReference type="HAMAP-Rule" id="MF_00151"/>
    </source>
</evidence>
<reference evidence="11" key="1">
    <citation type="submission" date="2020-08" db="EMBL/GenBank/DDBJ databases">
        <title>Genome public.</title>
        <authorList>
            <person name="Liu C."/>
            <person name="Sun Q."/>
        </authorList>
    </citation>
    <scope>NUCLEOTIDE SEQUENCE</scope>
    <source>
        <strain evidence="11">NSJ-50</strain>
    </source>
</reference>
<dbReference type="PRINTS" id="PR01020">
    <property type="entry name" value="LPSBIOSNTHSS"/>
</dbReference>
<comment type="pathway">
    <text evidence="9">Cofactor biosynthesis; coenzyme A biosynthesis; CoA from (R)-pantothenate: step 4/5.</text>
</comment>
<dbReference type="RefSeq" id="WP_262431535.1">
    <property type="nucleotide sequence ID" value="NZ_JACRTE010000003.1"/>
</dbReference>
<dbReference type="PANTHER" id="PTHR21342:SF1">
    <property type="entry name" value="PHOSPHOPANTETHEINE ADENYLYLTRANSFERASE"/>
    <property type="match status" value="1"/>
</dbReference>
<feature type="binding site" evidence="9">
    <location>
        <position position="45"/>
    </location>
    <ligand>
        <name>substrate</name>
    </ligand>
</feature>
<evidence type="ECO:0000256" key="6">
    <source>
        <dbReference type="ARBA" id="ARBA00022842"/>
    </source>
</evidence>
<dbReference type="Proteomes" id="UP000647416">
    <property type="component" value="Unassembled WGS sequence"/>
</dbReference>
<dbReference type="Gene3D" id="3.40.50.620">
    <property type="entry name" value="HUPs"/>
    <property type="match status" value="1"/>
</dbReference>
<comment type="similarity">
    <text evidence="9">Belongs to the bacterial CoaD family.</text>
</comment>
<dbReference type="InterPro" id="IPR014729">
    <property type="entry name" value="Rossmann-like_a/b/a_fold"/>
</dbReference>
<comment type="function">
    <text evidence="9">Reversibly transfers an adenylyl group from ATP to 4'-phosphopantetheine, yielding dephospho-CoA (dPCoA) and pyrophosphate.</text>
</comment>
<keyword evidence="2 9" id="KW-0808">Transferase</keyword>
<feature type="binding site" evidence="9">
    <location>
        <position position="78"/>
    </location>
    <ligand>
        <name>substrate</name>
    </ligand>
</feature>
<comment type="cofactor">
    <cofactor evidence="9">
        <name>Mg(2+)</name>
        <dbReference type="ChEBI" id="CHEBI:18420"/>
    </cofactor>
</comment>
<evidence type="ECO:0000256" key="4">
    <source>
        <dbReference type="ARBA" id="ARBA00022741"/>
    </source>
</evidence>
<accession>A0A926FC37</accession>
<keyword evidence="7 9" id="KW-0173">Coenzyme A biosynthesis</keyword>
<evidence type="ECO:0000256" key="3">
    <source>
        <dbReference type="ARBA" id="ARBA00022695"/>
    </source>
</evidence>
<comment type="catalytic activity">
    <reaction evidence="8 9">
        <text>(R)-4'-phosphopantetheine + ATP + H(+) = 3'-dephospho-CoA + diphosphate</text>
        <dbReference type="Rhea" id="RHEA:19801"/>
        <dbReference type="ChEBI" id="CHEBI:15378"/>
        <dbReference type="ChEBI" id="CHEBI:30616"/>
        <dbReference type="ChEBI" id="CHEBI:33019"/>
        <dbReference type="ChEBI" id="CHEBI:57328"/>
        <dbReference type="ChEBI" id="CHEBI:61723"/>
        <dbReference type="EC" id="2.7.7.3"/>
    </reaction>
</comment>
<evidence type="ECO:0000256" key="2">
    <source>
        <dbReference type="ARBA" id="ARBA00022679"/>
    </source>
</evidence>
<keyword evidence="12" id="KW-1185">Reference proteome</keyword>
<organism evidence="11 12">
    <name type="scientific">Qingrenia yutianensis</name>
    <dbReference type="NCBI Taxonomy" id="2763676"/>
    <lineage>
        <taxon>Bacteria</taxon>
        <taxon>Bacillati</taxon>
        <taxon>Bacillota</taxon>
        <taxon>Clostridia</taxon>
        <taxon>Eubacteriales</taxon>
        <taxon>Oscillospiraceae</taxon>
        <taxon>Qingrenia</taxon>
    </lineage>
</organism>
<feature type="domain" description="Cytidyltransferase-like" evidence="10">
    <location>
        <begin position="9"/>
        <end position="138"/>
    </location>
</feature>
<protein>
    <recommendedName>
        <fullName evidence="9">Phosphopantetheine adenylyltransferase</fullName>
        <ecNumber evidence="9">2.7.7.3</ecNumber>
    </recommendedName>
    <alternativeName>
        <fullName evidence="9">Dephospho-CoA pyrophosphorylase</fullName>
    </alternativeName>
    <alternativeName>
        <fullName evidence="9">Pantetheine-phosphate adenylyltransferase</fullName>
        <shortName evidence="9">PPAT</shortName>
    </alternativeName>
</protein>
<dbReference type="GO" id="GO:0005737">
    <property type="term" value="C:cytoplasm"/>
    <property type="evidence" value="ECO:0007669"/>
    <property type="project" value="UniProtKB-SubCell"/>
</dbReference>
<dbReference type="GO" id="GO:0004595">
    <property type="term" value="F:pantetheine-phosphate adenylyltransferase activity"/>
    <property type="evidence" value="ECO:0007669"/>
    <property type="project" value="UniProtKB-UniRule"/>
</dbReference>
<evidence type="ECO:0000259" key="10">
    <source>
        <dbReference type="Pfam" id="PF01467"/>
    </source>
</evidence>
<feature type="binding site" evidence="9">
    <location>
        <position position="92"/>
    </location>
    <ligand>
        <name>substrate</name>
    </ligand>
</feature>
<comment type="subcellular location">
    <subcellularLocation>
        <location evidence="9">Cytoplasm</location>
    </subcellularLocation>
</comment>
<evidence type="ECO:0000256" key="1">
    <source>
        <dbReference type="ARBA" id="ARBA00022490"/>
    </source>
</evidence>
<dbReference type="AlphaFoldDB" id="A0A926FC37"/>
<keyword evidence="4 9" id="KW-0547">Nucleotide-binding</keyword>
<keyword evidence="1 9" id="KW-0963">Cytoplasm</keyword>
<evidence type="ECO:0000256" key="7">
    <source>
        <dbReference type="ARBA" id="ARBA00022993"/>
    </source>
</evidence>
<evidence type="ECO:0000256" key="8">
    <source>
        <dbReference type="ARBA" id="ARBA00029346"/>
    </source>
</evidence>
<dbReference type="CDD" id="cd02163">
    <property type="entry name" value="PPAT"/>
    <property type="match status" value="1"/>
</dbReference>
<keyword evidence="6 9" id="KW-0460">Magnesium</keyword>
<comment type="subunit">
    <text evidence="9">Homohexamer.</text>
</comment>
<dbReference type="GO" id="GO:0015937">
    <property type="term" value="P:coenzyme A biosynthetic process"/>
    <property type="evidence" value="ECO:0007669"/>
    <property type="project" value="UniProtKB-UniRule"/>
</dbReference>
<feature type="binding site" evidence="9">
    <location>
        <begin position="128"/>
        <end position="134"/>
    </location>
    <ligand>
        <name>ATP</name>
        <dbReference type="ChEBI" id="CHEBI:30616"/>
    </ligand>
</feature>
<dbReference type="EMBL" id="JACRTE010000003">
    <property type="protein sequence ID" value="MBC8595957.1"/>
    <property type="molecule type" value="Genomic_DNA"/>
</dbReference>
<comment type="caution">
    <text evidence="11">The sequence shown here is derived from an EMBL/GenBank/DDBJ whole genome shotgun (WGS) entry which is preliminary data.</text>
</comment>
<dbReference type="NCBIfam" id="TIGR00125">
    <property type="entry name" value="cyt_tran_rel"/>
    <property type="match status" value="1"/>
</dbReference>
<evidence type="ECO:0000256" key="5">
    <source>
        <dbReference type="ARBA" id="ARBA00022840"/>
    </source>
</evidence>
<dbReference type="GO" id="GO:0005524">
    <property type="term" value="F:ATP binding"/>
    <property type="evidence" value="ECO:0007669"/>
    <property type="project" value="UniProtKB-KW"/>
</dbReference>
<feature type="binding site" evidence="9">
    <location>
        <position position="21"/>
    </location>
    <ligand>
        <name>ATP</name>
        <dbReference type="ChEBI" id="CHEBI:30616"/>
    </ligand>
</feature>
<dbReference type="Pfam" id="PF01467">
    <property type="entry name" value="CTP_transf_like"/>
    <property type="match status" value="1"/>
</dbReference>
<dbReference type="InterPro" id="IPR004821">
    <property type="entry name" value="Cyt_trans-like"/>
</dbReference>
<feature type="binding site" evidence="9">
    <location>
        <begin position="13"/>
        <end position="14"/>
    </location>
    <ligand>
        <name>ATP</name>
        <dbReference type="ChEBI" id="CHEBI:30616"/>
    </ligand>
</feature>
<gene>
    <name evidence="9 11" type="primary">coaD</name>
    <name evidence="11" type="ORF">H8706_03615</name>
</gene>
<dbReference type="PANTHER" id="PTHR21342">
    <property type="entry name" value="PHOSPHOPANTETHEINE ADENYLYLTRANSFERASE"/>
    <property type="match status" value="1"/>
</dbReference>
<proteinExistence type="inferred from homology"/>
<keyword evidence="5 9" id="KW-0067">ATP-binding</keyword>
<dbReference type="SUPFAM" id="SSF52374">
    <property type="entry name" value="Nucleotidylyl transferase"/>
    <property type="match status" value="1"/>
</dbReference>
<feature type="site" description="Transition state stabilizer" evidence="9">
    <location>
        <position position="21"/>
    </location>
</feature>
<keyword evidence="3 9" id="KW-0548">Nucleotidyltransferase</keyword>
<sequence length="165" mass="18685">MDKKLNIAVYPGSFDPITNGHTDIIKRASKVFDRVYVAVLKNSSKTSPMFTIEERMELIKRITGEFDNVYVDTFSGLLVEYMENKGANVIIKGLRAISDFEYEFQMALMNHKLAKNIETMFMMTSAKYSFLSSSIVKEVARYGGSLDGLVDERIVKDIIERASNA</sequence>
<dbReference type="InterPro" id="IPR001980">
    <property type="entry name" value="PPAT"/>
</dbReference>
<feature type="binding site" evidence="9">
    <location>
        <begin position="93"/>
        <end position="95"/>
    </location>
    <ligand>
        <name>ATP</name>
        <dbReference type="ChEBI" id="CHEBI:30616"/>
    </ligand>
</feature>
<name>A0A926FC37_9FIRM</name>
<evidence type="ECO:0000313" key="11">
    <source>
        <dbReference type="EMBL" id="MBC8595957.1"/>
    </source>
</evidence>